<accession>A0A562I9I9</accession>
<protein>
    <submittedName>
        <fullName evidence="1">Uncharacterized protein</fullName>
    </submittedName>
</protein>
<organism evidence="1 2">
    <name type="scientific">Micromonospora olivasterospora</name>
    <dbReference type="NCBI Taxonomy" id="1880"/>
    <lineage>
        <taxon>Bacteria</taxon>
        <taxon>Bacillati</taxon>
        <taxon>Actinomycetota</taxon>
        <taxon>Actinomycetes</taxon>
        <taxon>Micromonosporales</taxon>
        <taxon>Micromonosporaceae</taxon>
        <taxon>Micromonospora</taxon>
    </lineage>
</organism>
<dbReference type="AlphaFoldDB" id="A0A562I9I9"/>
<name>A0A562I9I9_MICOL</name>
<dbReference type="RefSeq" id="WP_145774656.1">
    <property type="nucleotide sequence ID" value="NZ_BAAATQ010000024.1"/>
</dbReference>
<gene>
    <name evidence="1" type="ORF">JD77_02669</name>
</gene>
<dbReference type="OrthoDB" id="3380505at2"/>
<reference evidence="1 2" key="1">
    <citation type="submission" date="2019-07" db="EMBL/GenBank/DDBJ databases">
        <title>R&amp;d 2014.</title>
        <authorList>
            <person name="Klenk H.-P."/>
        </authorList>
    </citation>
    <scope>NUCLEOTIDE SEQUENCE [LARGE SCALE GENOMIC DNA]</scope>
    <source>
        <strain evidence="1 2">DSM 43868</strain>
    </source>
</reference>
<keyword evidence="2" id="KW-1185">Reference proteome</keyword>
<comment type="caution">
    <text evidence="1">The sequence shown here is derived from an EMBL/GenBank/DDBJ whole genome shotgun (WGS) entry which is preliminary data.</text>
</comment>
<evidence type="ECO:0000313" key="1">
    <source>
        <dbReference type="EMBL" id="TWH67689.1"/>
    </source>
</evidence>
<sequence>MARTDVHRPFWVQERDPYCRREFRVRHNHWFLDEWDPELKRYLVKLSIPCDLHERDGKPRKVWTRCGPTFTGTRGCCGLCASQPGRKRRRRQEHHGWRAMRHQLLAAHRGGHRDLDVPPINGKAWR</sequence>
<evidence type="ECO:0000313" key="2">
    <source>
        <dbReference type="Proteomes" id="UP000319825"/>
    </source>
</evidence>
<dbReference type="Proteomes" id="UP000319825">
    <property type="component" value="Unassembled WGS sequence"/>
</dbReference>
<dbReference type="EMBL" id="VLKE01000001">
    <property type="protein sequence ID" value="TWH67689.1"/>
    <property type="molecule type" value="Genomic_DNA"/>
</dbReference>
<proteinExistence type="predicted"/>